<proteinExistence type="predicted"/>
<feature type="region of interest" description="Disordered" evidence="1">
    <location>
        <begin position="1"/>
        <end position="26"/>
    </location>
</feature>
<gene>
    <name evidence="2" type="ORF">GCM10009019_01740</name>
</gene>
<dbReference type="AlphaFoldDB" id="A0AAV3SWS7"/>
<name>A0AAV3SWS7_9EURY</name>
<feature type="compositionally biased region" description="Polar residues" evidence="1">
    <location>
        <begin position="1"/>
        <end position="23"/>
    </location>
</feature>
<protein>
    <submittedName>
        <fullName evidence="2">Uncharacterized protein</fullName>
    </submittedName>
</protein>
<organism evidence="2 3">
    <name type="scientific">Salarchaeum japonicum</name>
    <dbReference type="NCBI Taxonomy" id="555573"/>
    <lineage>
        <taxon>Archaea</taxon>
        <taxon>Methanobacteriati</taxon>
        <taxon>Methanobacteriota</taxon>
        <taxon>Stenosarchaea group</taxon>
        <taxon>Halobacteria</taxon>
        <taxon>Halobacteriales</taxon>
        <taxon>Halobacteriaceae</taxon>
    </lineage>
</organism>
<accession>A0AAV3SWS7</accession>
<comment type="caution">
    <text evidence="2">The sequence shown here is derived from an EMBL/GenBank/DDBJ whole genome shotgun (WGS) entry which is preliminary data.</text>
</comment>
<evidence type="ECO:0000313" key="2">
    <source>
        <dbReference type="EMBL" id="GAA0643606.1"/>
    </source>
</evidence>
<dbReference type="Proteomes" id="UP001500194">
    <property type="component" value="Unassembled WGS sequence"/>
</dbReference>
<keyword evidence="3" id="KW-1185">Reference proteome</keyword>
<dbReference type="EMBL" id="BAAADU010000002">
    <property type="protein sequence ID" value="GAA0643606.1"/>
    <property type="molecule type" value="Genomic_DNA"/>
</dbReference>
<reference evidence="2 3" key="1">
    <citation type="journal article" date="2019" name="Int. J. Syst. Evol. Microbiol.">
        <title>The Global Catalogue of Microorganisms (GCM) 10K type strain sequencing project: providing services to taxonomists for standard genome sequencing and annotation.</title>
        <authorList>
            <consortium name="The Broad Institute Genomics Platform"/>
            <consortium name="The Broad Institute Genome Sequencing Center for Infectious Disease"/>
            <person name="Wu L."/>
            <person name="Ma J."/>
        </authorList>
    </citation>
    <scope>NUCLEOTIDE SEQUENCE [LARGE SCALE GENOMIC DNA]</scope>
    <source>
        <strain evidence="2 3">JCM 16327</strain>
    </source>
</reference>
<sequence length="94" mass="9463">MPLKNATATQTTAVRPSTATTPGTRHAAPFATEMAAVARLSANSVQTAAVVARATPEADGVVSGSCTESFARECPVIVRVPAARADTPAIPGES</sequence>
<evidence type="ECO:0000313" key="3">
    <source>
        <dbReference type="Proteomes" id="UP001500194"/>
    </source>
</evidence>
<evidence type="ECO:0000256" key="1">
    <source>
        <dbReference type="SAM" id="MobiDB-lite"/>
    </source>
</evidence>